<keyword evidence="1" id="KW-1133">Transmembrane helix</keyword>
<feature type="transmembrane region" description="Helical" evidence="1">
    <location>
        <begin position="163"/>
        <end position="185"/>
    </location>
</feature>
<feature type="transmembrane region" description="Helical" evidence="1">
    <location>
        <begin position="67"/>
        <end position="88"/>
    </location>
</feature>
<keyword evidence="3" id="KW-1185">Reference proteome</keyword>
<evidence type="ECO:0000313" key="2">
    <source>
        <dbReference type="EMBL" id="KAK8240512.1"/>
    </source>
</evidence>
<feature type="transmembrane region" description="Helical" evidence="1">
    <location>
        <begin position="587"/>
        <end position="609"/>
    </location>
</feature>
<keyword evidence="1" id="KW-0812">Transmembrane</keyword>
<gene>
    <name evidence="2" type="ORF">HDK90DRAFT_186773</name>
</gene>
<evidence type="ECO:0000256" key="1">
    <source>
        <dbReference type="SAM" id="Phobius"/>
    </source>
</evidence>
<keyword evidence="1" id="KW-0472">Membrane</keyword>
<name>A0ABR1YXM3_9PEZI</name>
<protein>
    <submittedName>
        <fullName evidence="2">Uncharacterized protein</fullName>
    </submittedName>
</protein>
<accession>A0ABR1YXM3</accession>
<evidence type="ECO:0000313" key="3">
    <source>
        <dbReference type="Proteomes" id="UP001492380"/>
    </source>
</evidence>
<feature type="transmembrane region" description="Helical" evidence="1">
    <location>
        <begin position="108"/>
        <end position="125"/>
    </location>
</feature>
<sequence length="688" mass="76079">MEPSPKLGNSESCTSLLSGGTITKDSATLQLQVLSATENPLIPDWPLEAKTLKEISPARLWKTTCQVAIALVPTFFIILGISVCPLHGKAKSSPGQVIFQSTHVASTLWPIAFAAVVGTMSRVIALHQAERGVKLGVLETIMRSQTLFNTLKTSFGLQFFNKWTAILFTIWIFSAVGSQAVLRILDLKESTGKVPVPLVYYPNTDIATLTYNTFVSWNDHAEPSRIERTMVYSAALQDPKSAALLSNDSSDSYKDYLKRINRLEAINGTRQDLWGNVRVPFLHLLPNFNESDRRSWVNVSMDQVTPFASLMGVPIRSSDDTAVGTAELQLSSSYHVLDCGPWANFSSWSESHPRINQRINTTNAWNYTSQPSSSTQMASSGTFLAVANEEAYGNLNTDTRTVIMFGSRDEFADEFGLYSGYTFCGVKTEYIDVDVECTRSRAAGPMTCVAQRARATKTSPEKSNVTALGDEWWALHGPPEMTRLGTFEQYLKDPTQVFNTSYYDHGEPKFRSIPISTFESRLALLLNTYWHVSLNTHNFVATDGLSPTSPRDVTVSPGFDEHPLADWGTTTAYRTFSAGQIYLIAPLWMTLYVAATVVLTVCTVVTIVLQSRIRAPDILGSVSTLTRDSPYVAAPPGGSGLESTERARLLRDMWVRIQDVRPGDDVGKIAFSDDKGLGARLKWDRLYE</sequence>
<comment type="caution">
    <text evidence="2">The sequence shown here is derived from an EMBL/GenBank/DDBJ whole genome shotgun (WGS) entry which is preliminary data.</text>
</comment>
<dbReference type="EMBL" id="JBBWRZ010000003">
    <property type="protein sequence ID" value="KAK8240512.1"/>
    <property type="molecule type" value="Genomic_DNA"/>
</dbReference>
<reference evidence="2 3" key="1">
    <citation type="submission" date="2024-04" db="EMBL/GenBank/DDBJ databases">
        <title>Phyllosticta paracitricarpa is synonymous to the EU quarantine fungus P. citricarpa based on phylogenomic analyses.</title>
        <authorList>
            <consortium name="Lawrence Berkeley National Laboratory"/>
            <person name="Van Ingen-Buijs V.A."/>
            <person name="Van Westerhoven A.C."/>
            <person name="Haridas S."/>
            <person name="Skiadas P."/>
            <person name="Martin F."/>
            <person name="Groenewald J.Z."/>
            <person name="Crous P.W."/>
            <person name="Seidl M.F."/>
        </authorList>
    </citation>
    <scope>NUCLEOTIDE SEQUENCE [LARGE SCALE GENOMIC DNA]</scope>
    <source>
        <strain evidence="2 3">CBS 123374</strain>
    </source>
</reference>
<dbReference type="Proteomes" id="UP001492380">
    <property type="component" value="Unassembled WGS sequence"/>
</dbReference>
<organism evidence="2 3">
    <name type="scientific">Phyllosticta capitalensis</name>
    <dbReference type="NCBI Taxonomy" id="121624"/>
    <lineage>
        <taxon>Eukaryota</taxon>
        <taxon>Fungi</taxon>
        <taxon>Dikarya</taxon>
        <taxon>Ascomycota</taxon>
        <taxon>Pezizomycotina</taxon>
        <taxon>Dothideomycetes</taxon>
        <taxon>Dothideomycetes incertae sedis</taxon>
        <taxon>Botryosphaeriales</taxon>
        <taxon>Phyllostictaceae</taxon>
        <taxon>Phyllosticta</taxon>
    </lineage>
</organism>
<proteinExistence type="predicted"/>